<evidence type="ECO:0000313" key="8">
    <source>
        <dbReference type="Proteomes" id="UP000034455"/>
    </source>
</evidence>
<evidence type="ECO:0000256" key="1">
    <source>
        <dbReference type="ARBA" id="ARBA00005010"/>
    </source>
</evidence>
<dbReference type="SUPFAM" id="SSF51735">
    <property type="entry name" value="NAD(P)-binding Rossmann-fold domains"/>
    <property type="match status" value="1"/>
</dbReference>
<name>A0A0M2P1K3_STACC</name>
<evidence type="ECO:0000256" key="5">
    <source>
        <dbReference type="ARBA" id="ARBA00023244"/>
    </source>
</evidence>
<evidence type="ECO:0000256" key="3">
    <source>
        <dbReference type="ARBA" id="ARBA00023002"/>
    </source>
</evidence>
<organism evidence="7 8">
    <name type="scientific">Staphylococcus cohnii subsp. cohnii</name>
    <dbReference type="NCBI Taxonomy" id="74704"/>
    <lineage>
        <taxon>Bacteria</taxon>
        <taxon>Bacillati</taxon>
        <taxon>Bacillota</taxon>
        <taxon>Bacilli</taxon>
        <taxon>Bacillales</taxon>
        <taxon>Staphylococcaceae</taxon>
        <taxon>Staphylococcus</taxon>
        <taxon>Staphylococcus cohnii species complex</taxon>
    </lineage>
</organism>
<dbReference type="NCBIfam" id="NF005222">
    <property type="entry name" value="PRK06718.1"/>
    <property type="match status" value="1"/>
</dbReference>
<sequence>MSYIPLVVDISQKQIVVIGGGKIAERRINVLKTYTKQIQIISPTLTNSLEHLVDKQVIQWRNKTFESSDVQDAYLIIAATNDTAVNQSILQAKPDKALINMAGQALAGDVFIPSILRRGKLMISVSTQGASPKLTSQILAELQQHFNSAYGDYVDFLYECRQQVKRSSLSPEEKERFLKQILNEKYLKISKQNEVRKWLSALE</sequence>
<dbReference type="SUPFAM" id="SSF75615">
    <property type="entry name" value="Siroheme synthase middle domains-like"/>
    <property type="match status" value="1"/>
</dbReference>
<evidence type="ECO:0000256" key="4">
    <source>
        <dbReference type="ARBA" id="ARBA00023027"/>
    </source>
</evidence>
<dbReference type="NCBIfam" id="TIGR01470">
    <property type="entry name" value="cysG_Nterm"/>
    <property type="match status" value="1"/>
</dbReference>
<dbReference type="PATRIC" id="fig|74704.6.peg.301"/>
<dbReference type="GO" id="GO:0019354">
    <property type="term" value="P:siroheme biosynthetic process"/>
    <property type="evidence" value="ECO:0007669"/>
    <property type="project" value="UniProtKB-UniPathway"/>
</dbReference>
<dbReference type="PANTHER" id="PTHR35330:SF1">
    <property type="entry name" value="SIROHEME BIOSYNTHESIS PROTEIN MET8"/>
    <property type="match status" value="1"/>
</dbReference>
<evidence type="ECO:0000256" key="2">
    <source>
        <dbReference type="ARBA" id="ARBA00012400"/>
    </source>
</evidence>
<evidence type="ECO:0000256" key="6">
    <source>
        <dbReference type="ARBA" id="ARBA00047561"/>
    </source>
</evidence>
<accession>A0A0M2P1K3</accession>
<dbReference type="GO" id="GO:0043115">
    <property type="term" value="F:precorrin-2 dehydrogenase activity"/>
    <property type="evidence" value="ECO:0007669"/>
    <property type="project" value="UniProtKB-EC"/>
</dbReference>
<gene>
    <name evidence="7" type="ORF">UF66_0292</name>
</gene>
<dbReference type="Pfam" id="PF13241">
    <property type="entry name" value="NAD_binding_7"/>
    <property type="match status" value="1"/>
</dbReference>
<dbReference type="EMBL" id="LAKJ01000012">
    <property type="protein sequence ID" value="KKI63803.1"/>
    <property type="molecule type" value="Genomic_DNA"/>
</dbReference>
<proteinExistence type="predicted"/>
<dbReference type="InterPro" id="IPR036291">
    <property type="entry name" value="NAD(P)-bd_dom_sf"/>
</dbReference>
<dbReference type="AlphaFoldDB" id="A0A0M2P1K3"/>
<comment type="pathway">
    <text evidence="1">Porphyrin-containing compound metabolism; siroheme biosynthesis; sirohydrochlorin from precorrin-2: step 1/1.</text>
</comment>
<dbReference type="UniPathway" id="UPA00262">
    <property type="reaction ID" value="UER00222"/>
</dbReference>
<reference evidence="7 8" key="1">
    <citation type="submission" date="2015-03" db="EMBL/GenBank/DDBJ databases">
        <title>Genome Assembly of Staphylococcus cohnii subsp. cohnii strain G22B2.</title>
        <authorList>
            <person name="Nair G."/>
            <person name="Kaur G."/>
            <person name="Khatri I."/>
            <person name="Singh N.K."/>
            <person name="Sathyabama S."/>
            <person name="Maurya S.K."/>
            <person name="Subramanian S."/>
            <person name="Agrewala J.N."/>
            <person name="Mayilraj S."/>
        </authorList>
    </citation>
    <scope>NUCLEOTIDE SEQUENCE [LARGE SCALE GENOMIC DNA]</scope>
    <source>
        <strain evidence="7 8">G22B2</strain>
    </source>
</reference>
<dbReference type="Gene3D" id="1.10.8.610">
    <property type="entry name" value="SirC, precorrin-2 dehydrogenase, C-terminal helical domain-like"/>
    <property type="match status" value="1"/>
</dbReference>
<evidence type="ECO:0000313" key="7">
    <source>
        <dbReference type="EMBL" id="KKI63803.1"/>
    </source>
</evidence>
<keyword evidence="5" id="KW-0627">Porphyrin biosynthesis</keyword>
<dbReference type="Proteomes" id="UP000034455">
    <property type="component" value="Unassembled WGS sequence"/>
</dbReference>
<dbReference type="Gene3D" id="3.40.50.720">
    <property type="entry name" value="NAD(P)-binding Rossmann-like Domain"/>
    <property type="match status" value="1"/>
</dbReference>
<dbReference type="GeneID" id="58098703"/>
<dbReference type="RefSeq" id="WP_019469810.1">
    <property type="nucleotide sequence ID" value="NZ_BKAS01000002.1"/>
</dbReference>
<keyword evidence="3" id="KW-0560">Oxidoreductase</keyword>
<comment type="catalytic activity">
    <reaction evidence="6">
        <text>precorrin-2 + NAD(+) = sirohydrochlorin + NADH + 2 H(+)</text>
        <dbReference type="Rhea" id="RHEA:15613"/>
        <dbReference type="ChEBI" id="CHEBI:15378"/>
        <dbReference type="ChEBI" id="CHEBI:57540"/>
        <dbReference type="ChEBI" id="CHEBI:57945"/>
        <dbReference type="ChEBI" id="CHEBI:58351"/>
        <dbReference type="ChEBI" id="CHEBI:58827"/>
        <dbReference type="EC" id="1.3.1.76"/>
    </reaction>
</comment>
<protein>
    <recommendedName>
        <fullName evidence="2">precorrin-2 dehydrogenase</fullName>
        <ecNumber evidence="2">1.3.1.76</ecNumber>
    </recommendedName>
</protein>
<keyword evidence="4" id="KW-0520">NAD</keyword>
<dbReference type="GO" id="GO:0004325">
    <property type="term" value="F:ferrochelatase activity"/>
    <property type="evidence" value="ECO:0007669"/>
    <property type="project" value="InterPro"/>
</dbReference>
<dbReference type="InterPro" id="IPR042518">
    <property type="entry name" value="SirC_C"/>
</dbReference>
<dbReference type="EC" id="1.3.1.76" evidence="2"/>
<dbReference type="InterPro" id="IPR006367">
    <property type="entry name" value="Sirohaem_synthase_N"/>
</dbReference>
<comment type="caution">
    <text evidence="7">The sequence shown here is derived from an EMBL/GenBank/DDBJ whole genome shotgun (WGS) entry which is preliminary data.</text>
</comment>
<dbReference type="Pfam" id="PF22440">
    <property type="entry name" value="SirC_C"/>
    <property type="match status" value="1"/>
</dbReference>
<dbReference type="PANTHER" id="PTHR35330">
    <property type="entry name" value="SIROHEME BIOSYNTHESIS PROTEIN MET8"/>
    <property type="match status" value="1"/>
</dbReference>
<dbReference type="InterPro" id="IPR028161">
    <property type="entry name" value="Met8-like"/>
</dbReference>